<protein>
    <submittedName>
        <fullName evidence="3">Uncharacterized protein</fullName>
    </submittedName>
</protein>
<evidence type="ECO:0000313" key="2">
    <source>
        <dbReference type="Proteomes" id="UP000887565"/>
    </source>
</evidence>
<feature type="coiled-coil region" evidence="1">
    <location>
        <begin position="520"/>
        <end position="603"/>
    </location>
</feature>
<proteinExistence type="predicted"/>
<organism evidence="2 3">
    <name type="scientific">Romanomermis culicivorax</name>
    <name type="common">Nematode worm</name>
    <dbReference type="NCBI Taxonomy" id="13658"/>
    <lineage>
        <taxon>Eukaryota</taxon>
        <taxon>Metazoa</taxon>
        <taxon>Ecdysozoa</taxon>
        <taxon>Nematoda</taxon>
        <taxon>Enoplea</taxon>
        <taxon>Dorylaimia</taxon>
        <taxon>Mermithida</taxon>
        <taxon>Mermithoidea</taxon>
        <taxon>Mermithidae</taxon>
        <taxon>Romanomermis</taxon>
    </lineage>
</organism>
<evidence type="ECO:0000313" key="3">
    <source>
        <dbReference type="WBParaSite" id="nRc.2.0.1.t07686-RA"/>
    </source>
</evidence>
<name>A0A915I1V6_ROMCU</name>
<accession>A0A915I1V6</accession>
<evidence type="ECO:0000256" key="1">
    <source>
        <dbReference type="SAM" id="Coils"/>
    </source>
</evidence>
<dbReference type="Proteomes" id="UP000887565">
    <property type="component" value="Unplaced"/>
</dbReference>
<dbReference type="WBParaSite" id="nRc.2.0.1.t07686-RA">
    <property type="protein sequence ID" value="nRc.2.0.1.t07686-RA"/>
    <property type="gene ID" value="nRc.2.0.1.g07686"/>
</dbReference>
<keyword evidence="2" id="KW-1185">Reference proteome</keyword>
<keyword evidence="1" id="KW-0175">Coiled coil</keyword>
<sequence length="885" mass="102957">MTGCQSTLNQNGFDAAKLNRLRRTLYEAEKDVLCKQAEIETLQRTFLSDLDQDMPRRRCSLLTRDRSCSSLSQNRRESFTSFPPRKLASDMALNVSYKNDVPIANGNSIFQSRRLNSTSANQTTNVENGIIRSQMQANENISESIFIERSRVLLLVKEEIDFMKQLLHTNLIENRSDSFDFHAQISSLEKILADLNAKNLNHDSDELDFVQIFKSLTELRKYFAINCKKSSKICDKKLLQMVNLTKLNTVIDNYDEFFNKNSIFAQFDRANLISFKKILESEGASDQKLNISIFLLIREIAFCKLELLAASKAVESQNFEQFLAESGIFDQCFDASLALKSGINAMKFNQMSIVAILKSRYMEYRALKSKVDQLFSPEKEHNDVKMFLDNESIHKLRDLFEEASLNSEENSISDSNKNRANYLYGNYTKFNHLTKNQKYLENLLSKFDFVKDSNIVDENVDLENSIQSCVWEILFIDLNPEIFRRIIKTYFAFANEKIKGDNGCSERQQLQSEVKFETERRKLQNEIHHLKSIVEVASNNQHLDKEIAELEQELVEIQAACNDEIRILKDFYESKLFDKEKELQEEKNRRKKLTKDMLAMKTLNDDSLQAILKNQTDLMSELKKKHLKEISRISNDYEQKLFEEKEATKFALDALQKAHEVEMNNQMIKLRLQHQQLSSSPHNDSELASFEMCAEKKRYKKIQNAVEKENEEISRLTMAYSAKCIEITMLEDYLSEYRSIFDKKFNECDSEESIEILRSLIADINKLDENLLKEQVQKLSTSACDVTIPLKVGNHQVMQNSTPESGQNVQTAVTDHSFDYENEVTPTKRNVPLRRHSERYHSTPNIRREIDCRSMMTVYPEILEEMKSTGVAPVSERRKYFEHFK</sequence>
<reference evidence="3" key="1">
    <citation type="submission" date="2022-11" db="UniProtKB">
        <authorList>
            <consortium name="WormBaseParasite"/>
        </authorList>
    </citation>
    <scope>IDENTIFICATION</scope>
</reference>
<dbReference type="AlphaFoldDB" id="A0A915I1V6"/>